<accession>A0A940P285</accession>
<keyword evidence="2" id="KW-1185">Reference proteome</keyword>
<comment type="caution">
    <text evidence="1">The sequence shown here is derived from an EMBL/GenBank/DDBJ whole genome shotgun (WGS) entry which is preliminary data.</text>
</comment>
<dbReference type="EMBL" id="JAEEGA010000002">
    <property type="protein sequence ID" value="MBP1040132.1"/>
    <property type="molecule type" value="Genomic_DNA"/>
</dbReference>
<evidence type="ECO:0000313" key="1">
    <source>
        <dbReference type="EMBL" id="MBP1040132.1"/>
    </source>
</evidence>
<reference evidence="1" key="1">
    <citation type="submission" date="2020-12" db="EMBL/GenBank/DDBJ databases">
        <title>Vagococcus allomyrinae sp. nov. and Enterococcus lavae sp. nov., isolated from the larvae of Allomyrina dichotoma.</title>
        <authorList>
            <person name="Lee S.D."/>
        </authorList>
    </citation>
    <scope>NUCLEOTIDE SEQUENCE</scope>
    <source>
        <strain evidence="1">BWB3-3</strain>
    </source>
</reference>
<name>A0A940P285_9ENTE</name>
<dbReference type="AlphaFoldDB" id="A0A940P285"/>
<proteinExistence type="predicted"/>
<protein>
    <submittedName>
        <fullName evidence="1">Uncharacterized protein</fullName>
    </submittedName>
</protein>
<sequence>MLTVQDITFTDDMILNGGKFILVKLVPTYQVDDNETEQRVGTTATVALTGHQLEKIDVLIDEQLSCASFNELELPEVYFIAFKGGFSFEEGEHVFHATADHLQVIT</sequence>
<dbReference type="Proteomes" id="UP000674938">
    <property type="component" value="Unassembled WGS sequence"/>
</dbReference>
<organism evidence="1 2">
    <name type="scientific">Vagococcus allomyrinae</name>
    <dbReference type="NCBI Taxonomy" id="2794353"/>
    <lineage>
        <taxon>Bacteria</taxon>
        <taxon>Bacillati</taxon>
        <taxon>Bacillota</taxon>
        <taxon>Bacilli</taxon>
        <taxon>Lactobacillales</taxon>
        <taxon>Enterococcaceae</taxon>
        <taxon>Vagococcus</taxon>
    </lineage>
</organism>
<evidence type="ECO:0000313" key="2">
    <source>
        <dbReference type="Proteomes" id="UP000674938"/>
    </source>
</evidence>
<gene>
    <name evidence="1" type="ORF">I6N95_03815</name>
</gene>
<dbReference type="RefSeq" id="WP_209525026.1">
    <property type="nucleotide sequence ID" value="NZ_JAEEGA010000002.1"/>
</dbReference>